<proteinExistence type="predicted"/>
<dbReference type="AlphaFoldDB" id="A0A852R3K1"/>
<protein>
    <recommendedName>
        <fullName evidence="4">DUF559 domain-containing protein</fullName>
    </recommendedName>
</protein>
<evidence type="ECO:0000256" key="1">
    <source>
        <dbReference type="SAM" id="MobiDB-lite"/>
    </source>
</evidence>
<reference evidence="2 3" key="1">
    <citation type="submission" date="2020-07" db="EMBL/GenBank/DDBJ databases">
        <title>Sequencing the genomes of 1000 actinobacteria strains.</title>
        <authorList>
            <person name="Klenk H.-P."/>
        </authorList>
    </citation>
    <scope>NUCLEOTIDE SEQUENCE [LARGE SCALE GENOMIC DNA]</scope>
    <source>
        <strain evidence="2 3">DSM 17380</strain>
    </source>
</reference>
<evidence type="ECO:0008006" key="4">
    <source>
        <dbReference type="Google" id="ProtNLM"/>
    </source>
</evidence>
<organism evidence="2 3">
    <name type="scientific">Leucobacter aridicollis</name>
    <dbReference type="NCBI Taxonomy" id="283878"/>
    <lineage>
        <taxon>Bacteria</taxon>
        <taxon>Bacillati</taxon>
        <taxon>Actinomycetota</taxon>
        <taxon>Actinomycetes</taxon>
        <taxon>Micrococcales</taxon>
        <taxon>Microbacteriaceae</taxon>
        <taxon>Leucobacter</taxon>
    </lineage>
</organism>
<accession>A0A852R3K1</accession>
<gene>
    <name evidence="2" type="ORF">BJ960_000958</name>
</gene>
<evidence type="ECO:0000313" key="3">
    <source>
        <dbReference type="Proteomes" id="UP000586095"/>
    </source>
</evidence>
<dbReference type="SUPFAM" id="SSF52980">
    <property type="entry name" value="Restriction endonuclease-like"/>
    <property type="match status" value="1"/>
</dbReference>
<dbReference type="EMBL" id="JACCBD010000001">
    <property type="protein sequence ID" value="NYD26155.1"/>
    <property type="molecule type" value="Genomic_DNA"/>
</dbReference>
<feature type="region of interest" description="Disordered" evidence="1">
    <location>
        <begin position="1"/>
        <end position="22"/>
    </location>
</feature>
<sequence length="278" mass="30262">MSQPGPTGQVSAGHASAAHPLARRRAEHLERARLYSLIASDGAFFCGRTAAVILGLPVALKPAQDLEVGRLYPARAPRARSIRGVQARPALVTLQSTAGLRTTSPSTTWAMLGRWLSLEELVVLGDAIVNDSRFGRDAPTALDAAANAPGRPRARLLREALSLVRVGSASPPETQLRLALRAARLPEPELDVDVRDASGGLLGRSELAYPESRVAIEYESDHHRVDQRQWNRDIEKYQAYAESGWRIIRVTAAMLYTNRDEMVRQVADALAVAGRPAR</sequence>
<dbReference type="RefSeq" id="WP_185986469.1">
    <property type="nucleotide sequence ID" value="NZ_BAAALZ010000002.1"/>
</dbReference>
<evidence type="ECO:0000313" key="2">
    <source>
        <dbReference type="EMBL" id="NYD26155.1"/>
    </source>
</evidence>
<name>A0A852R3K1_9MICO</name>
<dbReference type="InterPro" id="IPR011335">
    <property type="entry name" value="Restrct_endonuc-II-like"/>
</dbReference>
<feature type="compositionally biased region" description="Polar residues" evidence="1">
    <location>
        <begin position="1"/>
        <end position="10"/>
    </location>
</feature>
<dbReference type="Proteomes" id="UP000586095">
    <property type="component" value="Unassembled WGS sequence"/>
</dbReference>
<comment type="caution">
    <text evidence="2">The sequence shown here is derived from an EMBL/GenBank/DDBJ whole genome shotgun (WGS) entry which is preliminary data.</text>
</comment>
<dbReference type="Gene3D" id="3.40.960.10">
    <property type="entry name" value="VSR Endonuclease"/>
    <property type="match status" value="1"/>
</dbReference>
<keyword evidence="3" id="KW-1185">Reference proteome</keyword>